<dbReference type="Gene3D" id="3.40.50.150">
    <property type="entry name" value="Vaccinia Virus protein VP39"/>
    <property type="match status" value="2"/>
</dbReference>
<dbReference type="GO" id="GO:0009307">
    <property type="term" value="P:DNA restriction-modification system"/>
    <property type="evidence" value="ECO:0007669"/>
    <property type="project" value="InterPro"/>
</dbReference>
<evidence type="ECO:0000256" key="5">
    <source>
        <dbReference type="ARBA" id="ARBA00047942"/>
    </source>
</evidence>
<dbReference type="OrthoDB" id="9805629at2"/>
<dbReference type="PRINTS" id="PR00505">
    <property type="entry name" value="D12N6MTFRASE"/>
</dbReference>
<protein>
    <recommendedName>
        <fullName evidence="1">site-specific DNA-methyltransferase (adenine-specific)</fullName>
        <ecNumber evidence="1">2.1.1.72</ecNumber>
    </recommendedName>
</protein>
<comment type="catalytic activity">
    <reaction evidence="5">
        <text>a 2'-deoxyadenosine in DNA + S-adenosyl-L-methionine = an N(6)-methyl-2'-deoxyadenosine in DNA + S-adenosyl-L-homocysteine + H(+)</text>
        <dbReference type="Rhea" id="RHEA:15197"/>
        <dbReference type="Rhea" id="RHEA-COMP:12418"/>
        <dbReference type="Rhea" id="RHEA-COMP:12419"/>
        <dbReference type="ChEBI" id="CHEBI:15378"/>
        <dbReference type="ChEBI" id="CHEBI:57856"/>
        <dbReference type="ChEBI" id="CHEBI:59789"/>
        <dbReference type="ChEBI" id="CHEBI:90615"/>
        <dbReference type="ChEBI" id="CHEBI:90616"/>
        <dbReference type="EC" id="2.1.1.72"/>
    </reaction>
</comment>
<dbReference type="RefSeq" id="WP_126118261.1">
    <property type="nucleotide sequence ID" value="NZ_CP101806.1"/>
</dbReference>
<gene>
    <name evidence="7" type="ORF">NCTC10126_00523</name>
    <name evidence="6" type="ORF">NPA07_05185</name>
</gene>
<keyword evidence="4" id="KW-0949">S-adenosyl-L-methionine</keyword>
<dbReference type="InterPro" id="IPR012327">
    <property type="entry name" value="MeTrfase_D12"/>
</dbReference>
<evidence type="ECO:0000313" key="6">
    <source>
        <dbReference type="EMBL" id="UUD35168.1"/>
    </source>
</evidence>
<dbReference type="InterPro" id="IPR029063">
    <property type="entry name" value="SAM-dependent_MTases_sf"/>
</dbReference>
<evidence type="ECO:0000256" key="3">
    <source>
        <dbReference type="ARBA" id="ARBA00022679"/>
    </source>
</evidence>
<evidence type="ECO:0000313" key="9">
    <source>
        <dbReference type="Proteomes" id="UP001058569"/>
    </source>
</evidence>
<dbReference type="SUPFAM" id="SSF53335">
    <property type="entry name" value="S-adenosyl-L-methionine-dependent methyltransferases"/>
    <property type="match status" value="1"/>
</dbReference>
<name>A0A3P8KWZ1_9BACT</name>
<sequence length="339" mass="39747">MNKFPTVNYIGNKHKIADWIVDKMPIKGGTVLDLFSGGCSVSYAFKKANYSVISNDVLFSNFVLAKSIIENNFVQLNKSTYEINISVKEIEDKKKEFQFLSNKVYYSYEVDELANLVLISKKIKNEYEKFIFLALLRRAMIRKIPYSRMNVKWEEIQKFRDEEYSYKKYKRYRHYHNIKFIDHINLNLNEYNSAVFNANKECIALNKDALECVKEIAKVDIVYMDPPYPSTMNNYSDFYGPYDLLFQKDLNKCLDLTNKKTFLENFGSIIYEVAKKTKYIAISLNNKSFPSCESMVELLNTFSSEIKIHTKKHTYKVTGKKNKNSNYEILIVAKMKGVE</sequence>
<accession>A0A3P8KWZ1</accession>
<keyword evidence="9" id="KW-1185">Reference proteome</keyword>
<organism evidence="7 8">
    <name type="scientific">Mycoplasmopsis caviae</name>
    <dbReference type="NCBI Taxonomy" id="55603"/>
    <lineage>
        <taxon>Bacteria</taxon>
        <taxon>Bacillati</taxon>
        <taxon>Mycoplasmatota</taxon>
        <taxon>Mycoplasmoidales</taxon>
        <taxon>Metamycoplasmataceae</taxon>
        <taxon>Mycoplasmopsis</taxon>
    </lineage>
</organism>
<dbReference type="GO" id="GO:0003676">
    <property type="term" value="F:nucleic acid binding"/>
    <property type="evidence" value="ECO:0007669"/>
    <property type="project" value="InterPro"/>
</dbReference>
<keyword evidence="2 7" id="KW-0489">Methyltransferase</keyword>
<dbReference type="Proteomes" id="UP001058569">
    <property type="component" value="Chromosome"/>
</dbReference>
<dbReference type="Pfam" id="PF02086">
    <property type="entry name" value="MethyltransfD12"/>
    <property type="match status" value="1"/>
</dbReference>
<proteinExistence type="predicted"/>
<dbReference type="GO" id="GO:0009007">
    <property type="term" value="F:site-specific DNA-methyltransferase (adenine-specific) activity"/>
    <property type="evidence" value="ECO:0007669"/>
    <property type="project" value="UniProtKB-EC"/>
</dbReference>
<reference evidence="6" key="2">
    <citation type="submission" date="2022-07" db="EMBL/GenBank/DDBJ databases">
        <title>Complete genome of Mycoplasma caviae type strain G122.</title>
        <authorList>
            <person name="Spergser J."/>
        </authorList>
    </citation>
    <scope>NUCLEOTIDE SEQUENCE</scope>
    <source>
        <strain evidence="6">G122</strain>
    </source>
</reference>
<evidence type="ECO:0000256" key="1">
    <source>
        <dbReference type="ARBA" id="ARBA00011900"/>
    </source>
</evidence>
<dbReference type="EMBL" id="UZVY01000001">
    <property type="protein sequence ID" value="VDR42027.1"/>
    <property type="molecule type" value="Genomic_DNA"/>
</dbReference>
<dbReference type="AlphaFoldDB" id="A0A3P8KWZ1"/>
<reference evidence="7 8" key="1">
    <citation type="submission" date="2018-12" db="EMBL/GenBank/DDBJ databases">
        <authorList>
            <consortium name="Pathogen Informatics"/>
        </authorList>
    </citation>
    <scope>NUCLEOTIDE SEQUENCE [LARGE SCALE GENOMIC DNA]</scope>
    <source>
        <strain evidence="7 8">NCTC10126</strain>
    </source>
</reference>
<dbReference type="REBASE" id="405878">
    <property type="entry name" value="M2.Mca10126ORF522P"/>
</dbReference>
<dbReference type="GO" id="GO:0032259">
    <property type="term" value="P:methylation"/>
    <property type="evidence" value="ECO:0007669"/>
    <property type="project" value="UniProtKB-KW"/>
</dbReference>
<keyword evidence="3" id="KW-0808">Transferase</keyword>
<dbReference type="Proteomes" id="UP000280036">
    <property type="component" value="Unassembled WGS sequence"/>
</dbReference>
<dbReference type="EMBL" id="CP101806">
    <property type="protein sequence ID" value="UUD35168.1"/>
    <property type="molecule type" value="Genomic_DNA"/>
</dbReference>
<dbReference type="PROSITE" id="PS00092">
    <property type="entry name" value="N6_MTASE"/>
    <property type="match status" value="1"/>
</dbReference>
<dbReference type="EC" id="2.1.1.72" evidence="1"/>
<dbReference type="InterPro" id="IPR002052">
    <property type="entry name" value="DNA_methylase_N6_adenine_CS"/>
</dbReference>
<evidence type="ECO:0000256" key="4">
    <source>
        <dbReference type="ARBA" id="ARBA00022691"/>
    </source>
</evidence>
<evidence type="ECO:0000313" key="7">
    <source>
        <dbReference type="EMBL" id="VDR42027.1"/>
    </source>
</evidence>
<evidence type="ECO:0000256" key="2">
    <source>
        <dbReference type="ARBA" id="ARBA00022603"/>
    </source>
</evidence>
<evidence type="ECO:0000313" key="8">
    <source>
        <dbReference type="Proteomes" id="UP000280036"/>
    </source>
</evidence>